<keyword evidence="2" id="KW-1185">Reference proteome</keyword>
<name>A0A1E3RH61_MYCFV</name>
<dbReference type="STRING" id="1776.BHQ18_16055"/>
<accession>A0A1E3RH61</accession>
<proteinExistence type="predicted"/>
<gene>
    <name evidence="1" type="ORF">BHQ18_16055</name>
</gene>
<protein>
    <submittedName>
        <fullName evidence="1">Uncharacterized protein</fullName>
    </submittedName>
</protein>
<dbReference type="Proteomes" id="UP000094053">
    <property type="component" value="Unassembled WGS sequence"/>
</dbReference>
<reference evidence="2" key="1">
    <citation type="submission" date="2016-09" db="EMBL/GenBank/DDBJ databases">
        <authorList>
            <person name="Greninger A.L."/>
            <person name="Jerome K.R."/>
            <person name="Mcnair B."/>
            <person name="Wallis C."/>
            <person name="Fang F."/>
        </authorList>
    </citation>
    <scope>NUCLEOTIDE SEQUENCE [LARGE SCALE GENOMIC DNA]</scope>
    <source>
        <strain evidence="2">M6</strain>
    </source>
</reference>
<dbReference type="AlphaFoldDB" id="A0A1E3RH61"/>
<sequence length="303" mass="34457">MGNRANLVILEDGQWSLYYSHWVGCRTLDALVCGPVPALRFLRSFRECGPMEWTSPIWADGGVVLDLDRRRMLFFGEELMCEMFIRRAILDVLALTWPDFAVGWAYGGTEELAAYVGAQRPWKRGRTPPELKLAQKPRSLCHLVSVAGADGEVRFWPLWWGSSAAWHGPELVDRLPGQGIRRLKLGMIPESGVHVDVPTRRIGAWVTSEVGLLFEMLPELWPGWQVQRWDDRYEEQLTRCHGSLSLPELDLAGGIDVAQRWIGDRYRGERDLGMVWSQRPDPGEWATFETACASLRSTYTRSA</sequence>
<comment type="caution">
    <text evidence="1">The sequence shown here is derived from an EMBL/GenBank/DDBJ whole genome shotgun (WGS) entry which is preliminary data.</text>
</comment>
<organism evidence="1 2">
    <name type="scientific">Mycolicibacterium flavescens</name>
    <name type="common">Mycobacterium flavescens</name>
    <dbReference type="NCBI Taxonomy" id="1776"/>
    <lineage>
        <taxon>Bacteria</taxon>
        <taxon>Bacillati</taxon>
        <taxon>Actinomycetota</taxon>
        <taxon>Actinomycetes</taxon>
        <taxon>Mycobacteriales</taxon>
        <taxon>Mycobacteriaceae</taxon>
        <taxon>Mycolicibacterium</taxon>
    </lineage>
</organism>
<evidence type="ECO:0000313" key="2">
    <source>
        <dbReference type="Proteomes" id="UP000094053"/>
    </source>
</evidence>
<evidence type="ECO:0000313" key="1">
    <source>
        <dbReference type="EMBL" id="ODQ89215.1"/>
    </source>
</evidence>
<dbReference type="OrthoDB" id="2528990at2"/>
<dbReference type="EMBL" id="MIHA01000011">
    <property type="protein sequence ID" value="ODQ89215.1"/>
    <property type="molecule type" value="Genomic_DNA"/>
</dbReference>